<keyword evidence="3" id="KW-0560">Oxidoreductase</keyword>
<gene>
    <name evidence="3" type="primary">sodC</name>
    <name evidence="3" type="ORF">NCTC9645_05739</name>
</gene>
<dbReference type="AlphaFoldDB" id="A0A2X3IUY6"/>
<comment type="similarity">
    <text evidence="1">Belongs to the Cu-Zn superoxide dismutase family.</text>
</comment>
<evidence type="ECO:0000256" key="1">
    <source>
        <dbReference type="ARBA" id="ARBA00010457"/>
    </source>
</evidence>
<dbReference type="SUPFAM" id="SSF49329">
    <property type="entry name" value="Cu,Zn superoxide dismutase-like"/>
    <property type="match status" value="1"/>
</dbReference>
<accession>A0A2X3IUY6</accession>
<evidence type="ECO:0000313" key="3">
    <source>
        <dbReference type="EMBL" id="SQC87601.1"/>
    </source>
</evidence>
<feature type="signal peptide" evidence="2">
    <location>
        <begin position="1"/>
        <end position="19"/>
    </location>
</feature>
<dbReference type="EC" id="1.15.1.1" evidence="3"/>
<protein>
    <submittedName>
        <fullName evidence="3">Superoxide dismutase</fullName>
        <ecNumber evidence="3">1.15.1.1</ecNumber>
    </submittedName>
</protein>
<proteinExistence type="inferred from homology"/>
<dbReference type="Gene3D" id="2.60.40.200">
    <property type="entry name" value="Superoxide dismutase, copper/zinc binding domain"/>
    <property type="match status" value="1"/>
</dbReference>
<keyword evidence="2" id="KW-0732">Signal</keyword>
<evidence type="ECO:0000313" key="4">
    <source>
        <dbReference type="Proteomes" id="UP000250675"/>
    </source>
</evidence>
<sequence>MQRCILAILSLAFCAGAQAVSEDVQLNLVTTQGVGQTIGSVKITETDRGLEFAPTLRALPPGKHGFIFMPKAAASRR</sequence>
<feature type="chain" id="PRO_5015959160" evidence="2">
    <location>
        <begin position="20"/>
        <end position="77"/>
    </location>
</feature>
<dbReference type="EMBL" id="UASO01000010">
    <property type="protein sequence ID" value="SQC87601.1"/>
    <property type="molecule type" value="Genomic_DNA"/>
</dbReference>
<reference evidence="3 4" key="1">
    <citation type="submission" date="2018-06" db="EMBL/GenBank/DDBJ databases">
        <authorList>
            <consortium name="Pathogen Informatics"/>
            <person name="Doyle S."/>
        </authorList>
    </citation>
    <scope>NUCLEOTIDE SEQUENCE [LARGE SCALE GENOMIC DNA]</scope>
    <source>
        <strain evidence="3 4">NCTC9645</strain>
    </source>
</reference>
<evidence type="ECO:0000256" key="2">
    <source>
        <dbReference type="SAM" id="SignalP"/>
    </source>
</evidence>
<organism evidence="3 4">
    <name type="scientific">Klebsiella pneumoniae</name>
    <dbReference type="NCBI Taxonomy" id="573"/>
    <lineage>
        <taxon>Bacteria</taxon>
        <taxon>Pseudomonadati</taxon>
        <taxon>Pseudomonadota</taxon>
        <taxon>Gammaproteobacteria</taxon>
        <taxon>Enterobacterales</taxon>
        <taxon>Enterobacteriaceae</taxon>
        <taxon>Klebsiella/Raoultella group</taxon>
        <taxon>Klebsiella</taxon>
        <taxon>Klebsiella pneumoniae complex</taxon>
    </lineage>
</organism>
<dbReference type="InterPro" id="IPR036423">
    <property type="entry name" value="SOD-like_Cu/Zn_dom_sf"/>
</dbReference>
<dbReference type="Proteomes" id="UP000250675">
    <property type="component" value="Unassembled WGS sequence"/>
</dbReference>
<dbReference type="GO" id="GO:0046872">
    <property type="term" value="F:metal ion binding"/>
    <property type="evidence" value="ECO:0007669"/>
    <property type="project" value="InterPro"/>
</dbReference>
<name>A0A2X3IUY6_KLEPN</name>
<dbReference type="GO" id="GO:0004784">
    <property type="term" value="F:superoxide dismutase activity"/>
    <property type="evidence" value="ECO:0007669"/>
    <property type="project" value="UniProtKB-EC"/>
</dbReference>